<dbReference type="Proteomes" id="UP001303647">
    <property type="component" value="Unassembled WGS sequence"/>
</dbReference>
<evidence type="ECO:0000313" key="3">
    <source>
        <dbReference type="Proteomes" id="UP001303647"/>
    </source>
</evidence>
<evidence type="ECO:0000256" key="1">
    <source>
        <dbReference type="SAM" id="MobiDB-lite"/>
    </source>
</evidence>
<feature type="region of interest" description="Disordered" evidence="1">
    <location>
        <begin position="51"/>
        <end position="148"/>
    </location>
</feature>
<feature type="compositionally biased region" description="Polar residues" evidence="1">
    <location>
        <begin position="103"/>
        <end position="112"/>
    </location>
</feature>
<sequence length="219" mass="24012">MSWIRPAGLSLGNGARCAFIGSYAVSAWRGSAPSTAQARRVAKGLETPISSPVNRLFSTSKAASNTGQASRFKRPETPSAETPISPRREKPTVEPRPRETDVSESVISSNSETNTTPTVPTFPPPRGWSSANSRAQTTQRKPIDTSSKEYKEAASKYIRFVVGLPFLLVTSYFLYQRREYLGQLEARTQIDQIRVVEPQVKFRVVDSNSSSSQASNPGN</sequence>
<dbReference type="EMBL" id="MU857727">
    <property type="protein sequence ID" value="KAK4244703.1"/>
    <property type="molecule type" value="Genomic_DNA"/>
</dbReference>
<accession>A0AAN7CPT4</accession>
<comment type="caution">
    <text evidence="2">The sequence shown here is derived from an EMBL/GenBank/DDBJ whole genome shotgun (WGS) entry which is preliminary data.</text>
</comment>
<keyword evidence="3" id="KW-1185">Reference proteome</keyword>
<dbReference type="AlphaFoldDB" id="A0AAN7CPT4"/>
<feature type="compositionally biased region" description="Polar residues" evidence="1">
    <location>
        <begin position="129"/>
        <end position="140"/>
    </location>
</feature>
<protein>
    <submittedName>
        <fullName evidence="2">Uncharacterized protein</fullName>
    </submittedName>
</protein>
<proteinExistence type="predicted"/>
<organism evidence="2 3">
    <name type="scientific">Corynascus novoguineensis</name>
    <dbReference type="NCBI Taxonomy" id="1126955"/>
    <lineage>
        <taxon>Eukaryota</taxon>
        <taxon>Fungi</taxon>
        <taxon>Dikarya</taxon>
        <taxon>Ascomycota</taxon>
        <taxon>Pezizomycotina</taxon>
        <taxon>Sordariomycetes</taxon>
        <taxon>Sordariomycetidae</taxon>
        <taxon>Sordariales</taxon>
        <taxon>Chaetomiaceae</taxon>
        <taxon>Corynascus</taxon>
    </lineage>
</organism>
<feature type="compositionally biased region" description="Basic and acidic residues" evidence="1">
    <location>
        <begin position="86"/>
        <end position="101"/>
    </location>
</feature>
<name>A0AAN7CPT4_9PEZI</name>
<feature type="compositionally biased region" description="Polar residues" evidence="1">
    <location>
        <begin position="51"/>
        <end position="69"/>
    </location>
</feature>
<reference evidence="2" key="2">
    <citation type="submission" date="2023-05" db="EMBL/GenBank/DDBJ databases">
        <authorList>
            <consortium name="Lawrence Berkeley National Laboratory"/>
            <person name="Steindorff A."/>
            <person name="Hensen N."/>
            <person name="Bonometti L."/>
            <person name="Westerberg I."/>
            <person name="Brannstrom I.O."/>
            <person name="Guillou S."/>
            <person name="Cros-Aarteil S."/>
            <person name="Calhoun S."/>
            <person name="Haridas S."/>
            <person name="Kuo A."/>
            <person name="Mondo S."/>
            <person name="Pangilinan J."/>
            <person name="Riley R."/>
            <person name="Labutti K."/>
            <person name="Andreopoulos B."/>
            <person name="Lipzen A."/>
            <person name="Chen C."/>
            <person name="Yanf M."/>
            <person name="Daum C."/>
            <person name="Ng V."/>
            <person name="Clum A."/>
            <person name="Ohm R."/>
            <person name="Martin F."/>
            <person name="Silar P."/>
            <person name="Natvig D."/>
            <person name="Lalanne C."/>
            <person name="Gautier V."/>
            <person name="Ament-Velasquez S.L."/>
            <person name="Kruys A."/>
            <person name="Hutchinson M.I."/>
            <person name="Powell A.J."/>
            <person name="Barry K."/>
            <person name="Miller A.N."/>
            <person name="Grigoriev I.V."/>
            <person name="Debuchy R."/>
            <person name="Gladieux P."/>
            <person name="Thoren M.H."/>
            <person name="Johannesson H."/>
        </authorList>
    </citation>
    <scope>NUCLEOTIDE SEQUENCE</scope>
    <source>
        <strain evidence="2">CBS 359.72</strain>
    </source>
</reference>
<evidence type="ECO:0000313" key="2">
    <source>
        <dbReference type="EMBL" id="KAK4244703.1"/>
    </source>
</evidence>
<gene>
    <name evidence="2" type="ORF">C7999DRAFT_17065</name>
</gene>
<reference evidence="2" key="1">
    <citation type="journal article" date="2023" name="Mol. Phylogenet. Evol.">
        <title>Genome-scale phylogeny and comparative genomics of the fungal order Sordariales.</title>
        <authorList>
            <person name="Hensen N."/>
            <person name="Bonometti L."/>
            <person name="Westerberg I."/>
            <person name="Brannstrom I.O."/>
            <person name="Guillou S."/>
            <person name="Cros-Aarteil S."/>
            <person name="Calhoun S."/>
            <person name="Haridas S."/>
            <person name="Kuo A."/>
            <person name="Mondo S."/>
            <person name="Pangilinan J."/>
            <person name="Riley R."/>
            <person name="LaButti K."/>
            <person name="Andreopoulos B."/>
            <person name="Lipzen A."/>
            <person name="Chen C."/>
            <person name="Yan M."/>
            <person name="Daum C."/>
            <person name="Ng V."/>
            <person name="Clum A."/>
            <person name="Steindorff A."/>
            <person name="Ohm R.A."/>
            <person name="Martin F."/>
            <person name="Silar P."/>
            <person name="Natvig D.O."/>
            <person name="Lalanne C."/>
            <person name="Gautier V."/>
            <person name="Ament-Velasquez S.L."/>
            <person name="Kruys A."/>
            <person name="Hutchinson M.I."/>
            <person name="Powell A.J."/>
            <person name="Barry K."/>
            <person name="Miller A.N."/>
            <person name="Grigoriev I.V."/>
            <person name="Debuchy R."/>
            <person name="Gladieux P."/>
            <person name="Hiltunen Thoren M."/>
            <person name="Johannesson H."/>
        </authorList>
    </citation>
    <scope>NUCLEOTIDE SEQUENCE</scope>
    <source>
        <strain evidence="2">CBS 359.72</strain>
    </source>
</reference>